<keyword evidence="2 3" id="KW-0819">tRNA processing</keyword>
<dbReference type="PANTHER" id="PTHR20882:SF14">
    <property type="entry name" value="CYTOPLASMIC TRNA 2-THIOLATION PROTEIN 2"/>
    <property type="match status" value="1"/>
</dbReference>
<dbReference type="Proteomes" id="UP001176517">
    <property type="component" value="Unassembled WGS sequence"/>
</dbReference>
<keyword evidence="6" id="KW-1185">Reference proteome</keyword>
<protein>
    <recommendedName>
        <fullName evidence="3">Cytoplasmic tRNA 2-thiolation protein 2</fullName>
    </recommendedName>
</protein>
<sequence>MTAAEGRSTVCVRCRVTPASLLLPQTGAYCPPCATDIFHIKAKLGLDRARGACLQHAQRTSSSTLVKGKERQVDISGYGSGSARGIAIGFSGSDASLLLLHAVARYFLPDGTDDVQEEHSTGVTKSKRVKKDTRRMDTVAAIDVLYVDDGALKRTGSGNTATSQHAAQLAEIVRKVSPSFNFVHLRLEDVYRSRPTPEESAAVAAAAAELVRCTSAPSSSRRLFPDTATTDALTPTQALQHLHDSINPPPSQMPRLSLPAALTRAEDLRRILTQRLLRSAARERGACALLLADTASSTAVRFIDAIAKGEGGKAAVEGAAAVWMNDLLICRPLREVMAQEVEYQIQKLGELRPEGIAQASYMRAKAEAGERSSIGRLTNDFIANLESNVASTVSTVTRTASKIVLDLPTNQEGRVDGSAAQTPVAATSSNQADKPLPSQTLFGSAAQRLIRMVDELPYWDETASERSNRAEPTSSGAVVVSRSDPCPLCGMPAQGQKAQGWKESISILASAPPPPSPSDSGVDEDPKLNLSSKLCYGCALVLDTPPLLDRALTGAVSAVREPMPLPRFVLDAMQTLASSTNPSASKAEEINLSALTIGPPIGQSADAPVPEEEVRLHKIDEAEMRARIGKFVLPDE</sequence>
<gene>
    <name evidence="3 5" type="primary">CTU2</name>
    <name evidence="3" type="synonym">NCS2</name>
    <name evidence="5" type="ORF">OC846_003015</name>
</gene>
<keyword evidence="1 3" id="KW-0963">Cytoplasm</keyword>
<dbReference type="EMBL" id="JAPDMZ010000067">
    <property type="protein sequence ID" value="KAK0552164.1"/>
    <property type="molecule type" value="Genomic_DNA"/>
</dbReference>
<proteinExistence type="inferred from homology"/>
<evidence type="ECO:0000313" key="5">
    <source>
        <dbReference type="EMBL" id="KAK0552164.1"/>
    </source>
</evidence>
<comment type="caution">
    <text evidence="5">The sequence shown here is derived from an EMBL/GenBank/DDBJ whole genome shotgun (WGS) entry which is preliminary data.</text>
</comment>
<dbReference type="HAMAP" id="MF_03054">
    <property type="entry name" value="CTU2"/>
    <property type="match status" value="1"/>
</dbReference>
<reference evidence="5" key="1">
    <citation type="journal article" date="2023" name="PhytoFront">
        <title>Draft Genome Resources of Seven Strains of Tilletia horrida, Causal Agent of Kernel Smut of Rice.</title>
        <authorList>
            <person name="Khanal S."/>
            <person name="Antony Babu S."/>
            <person name="Zhou X.G."/>
        </authorList>
    </citation>
    <scope>NUCLEOTIDE SEQUENCE</scope>
    <source>
        <strain evidence="5">TX6</strain>
    </source>
</reference>
<dbReference type="GO" id="GO:0002143">
    <property type="term" value="P:tRNA wobble position uridine thiolation"/>
    <property type="evidence" value="ECO:0007669"/>
    <property type="project" value="TreeGrafter"/>
</dbReference>
<evidence type="ECO:0000256" key="2">
    <source>
        <dbReference type="ARBA" id="ARBA00022694"/>
    </source>
</evidence>
<comment type="similarity">
    <text evidence="3">Belongs to the CTU2/NCS2 family.</text>
</comment>
<dbReference type="GO" id="GO:0032447">
    <property type="term" value="P:protein urmylation"/>
    <property type="evidence" value="ECO:0007669"/>
    <property type="project" value="UniProtKB-UniRule"/>
</dbReference>
<dbReference type="Gene3D" id="3.40.50.620">
    <property type="entry name" value="HUPs"/>
    <property type="match status" value="1"/>
</dbReference>
<comment type="function">
    <text evidence="3">Plays a central role in 2-thiolation of mcm(5)S(2)U at tRNA wobble positions of tRNA(Lys), tRNA(Glu) and tRNA(Gln). May act by forming a heterodimer with NCS6 that ligates sulfur from thiocarboxylated URM1 onto the uridine of tRNAs at wobble position. Prior mcm(5) tRNA modification by the elongator complex is required for 2-thiolation. May also be involved in protein urmylation.</text>
</comment>
<feature type="compositionally biased region" description="Polar residues" evidence="4">
    <location>
        <begin position="419"/>
        <end position="439"/>
    </location>
</feature>
<evidence type="ECO:0000256" key="1">
    <source>
        <dbReference type="ARBA" id="ARBA00022490"/>
    </source>
</evidence>
<name>A0AAN6JUC8_9BASI</name>
<evidence type="ECO:0000256" key="3">
    <source>
        <dbReference type="HAMAP-Rule" id="MF_03054"/>
    </source>
</evidence>
<organism evidence="5 6">
    <name type="scientific">Tilletia horrida</name>
    <dbReference type="NCBI Taxonomy" id="155126"/>
    <lineage>
        <taxon>Eukaryota</taxon>
        <taxon>Fungi</taxon>
        <taxon>Dikarya</taxon>
        <taxon>Basidiomycota</taxon>
        <taxon>Ustilaginomycotina</taxon>
        <taxon>Exobasidiomycetes</taxon>
        <taxon>Tilletiales</taxon>
        <taxon>Tilletiaceae</taxon>
        <taxon>Tilletia</taxon>
    </lineage>
</organism>
<comment type="pathway">
    <text evidence="3">tRNA modification; 5-methoxycarbonylmethyl-2-thiouridine-tRNA biosynthesis.</text>
</comment>
<dbReference type="AlphaFoldDB" id="A0AAN6JUC8"/>
<dbReference type="Pfam" id="PF10288">
    <property type="entry name" value="CTU2"/>
    <property type="match status" value="1"/>
</dbReference>
<comment type="subcellular location">
    <subcellularLocation>
        <location evidence="3">Cytoplasm</location>
    </subcellularLocation>
</comment>
<dbReference type="GO" id="GO:0000049">
    <property type="term" value="F:tRNA binding"/>
    <property type="evidence" value="ECO:0007669"/>
    <property type="project" value="InterPro"/>
</dbReference>
<accession>A0AAN6JUC8</accession>
<dbReference type="InterPro" id="IPR014729">
    <property type="entry name" value="Rossmann-like_a/b/a_fold"/>
</dbReference>
<feature type="region of interest" description="Disordered" evidence="4">
    <location>
        <begin position="412"/>
        <end position="439"/>
    </location>
</feature>
<evidence type="ECO:0000256" key="4">
    <source>
        <dbReference type="SAM" id="MobiDB-lite"/>
    </source>
</evidence>
<dbReference type="GO" id="GO:0016779">
    <property type="term" value="F:nucleotidyltransferase activity"/>
    <property type="evidence" value="ECO:0007669"/>
    <property type="project" value="UniProtKB-UniRule"/>
</dbReference>
<dbReference type="GO" id="GO:0005829">
    <property type="term" value="C:cytosol"/>
    <property type="evidence" value="ECO:0007669"/>
    <property type="project" value="TreeGrafter"/>
</dbReference>
<dbReference type="GO" id="GO:0016783">
    <property type="term" value="F:sulfurtransferase activity"/>
    <property type="evidence" value="ECO:0007669"/>
    <property type="project" value="TreeGrafter"/>
</dbReference>
<evidence type="ECO:0000313" key="6">
    <source>
        <dbReference type="Proteomes" id="UP001176517"/>
    </source>
</evidence>
<dbReference type="InterPro" id="IPR019407">
    <property type="entry name" value="CTU2"/>
</dbReference>
<dbReference type="PANTHER" id="PTHR20882">
    <property type="entry name" value="CYTOPLASMIC TRNA 2-THIOLATION PROTEIN 2"/>
    <property type="match status" value="1"/>
</dbReference>